<dbReference type="RefSeq" id="WP_186865180.1">
    <property type="nucleotide sequence ID" value="NZ_JACOPE010000001.1"/>
</dbReference>
<reference evidence="9 10" key="1">
    <citation type="submission" date="2020-08" db="EMBL/GenBank/DDBJ databases">
        <title>Genome public.</title>
        <authorList>
            <person name="Liu C."/>
            <person name="Sun Q."/>
        </authorList>
    </citation>
    <scope>NUCLEOTIDE SEQUENCE [LARGE SCALE GENOMIC DNA]</scope>
    <source>
        <strain evidence="9 10">NSJ-13</strain>
    </source>
</reference>
<evidence type="ECO:0000256" key="7">
    <source>
        <dbReference type="SAM" id="MobiDB-lite"/>
    </source>
</evidence>
<dbReference type="PANTHER" id="PTHR43280">
    <property type="entry name" value="ARAC-FAMILY TRANSCRIPTIONAL REGULATOR"/>
    <property type="match status" value="1"/>
</dbReference>
<keyword evidence="4" id="KW-0238">DNA-binding</keyword>
<dbReference type="InterPro" id="IPR018060">
    <property type="entry name" value="HTH_AraC"/>
</dbReference>
<proteinExistence type="inferred from homology"/>
<evidence type="ECO:0000259" key="8">
    <source>
        <dbReference type="PROSITE" id="PS01124"/>
    </source>
</evidence>
<keyword evidence="3" id="KW-0805">Transcription regulation</keyword>
<sequence>MENWIQIGNNQKNKTDRFRETERSYIVQGLVSVWITGKGFLQTNSDDVRMRQIVKYVGENRQNHVSLSELADELFTATSTLSRLFQRQTGMKFAEFVNRVRIYFAAEDLMTTSKTVTKIAVDNGFSNASVMNRVFRQYYQCTPVEYREKKKEEKECTTPTKKENRDKRNKNKSLDTENSAIEVNVRRKSKLTKIWNQVVNIGSVYNLTLANLQYHTIYLTETLGFSYVRIWNVFSKKMMITDGKTQGNYNYDMIDLALDFLVSHHIKPFVDLGRRPDTALSSMGNTLYFEEECIVFQSKDIWIAMLKDFIHHIIKRYGKEEVVQWKFELSSDIVHFARNQYYIDKEYDYKECYRSSYQVIKKALPDACVGGPSDVTNDVKFLHEYLQYSKENNCLPEFISILLFPYDSSRKDGKVNYYRTQSENYEYEKLQSIHQIMEEGEVDIPLYVVEWNSSISNRNFLNDSCFRASYITKKIIEILSMADMVCLWMGSDWVSNYFDMKRIANGGSGLITKDTIRKPVYFALQFLNQLGEELLLHNEELIVTKEIGKDVYHIIGFHYQRYEDTYVVANDPIDSPEKVEKIFLTNQECNIDLVLKNVVDGNYTITSNRICREKGSILDEWKKFQYEETLTNEDIKYLREITQPERRMEGVMSVEGMVQIRMTLRGQEIILLHVSKDDAC</sequence>
<dbReference type="SUPFAM" id="SSF46689">
    <property type="entry name" value="Homeodomain-like"/>
    <property type="match status" value="2"/>
</dbReference>
<keyword evidence="10" id="KW-1185">Reference proteome</keyword>
<gene>
    <name evidence="9" type="ORF">H8S40_09990</name>
</gene>
<dbReference type="SUPFAM" id="SSF51011">
    <property type="entry name" value="Glycosyl hydrolase domain"/>
    <property type="match status" value="1"/>
</dbReference>
<feature type="region of interest" description="Disordered" evidence="7">
    <location>
        <begin position="149"/>
        <end position="175"/>
    </location>
</feature>
<dbReference type="Gene3D" id="2.60.40.1500">
    <property type="entry name" value="Glycosyl hydrolase domain, family 39"/>
    <property type="match status" value="1"/>
</dbReference>
<keyword evidence="2" id="KW-0378">Hydrolase</keyword>
<dbReference type="Gene3D" id="3.20.20.80">
    <property type="entry name" value="Glycosidases"/>
    <property type="match status" value="1"/>
</dbReference>
<dbReference type="EMBL" id="JACOPE010000001">
    <property type="protein sequence ID" value="MBC5683893.1"/>
    <property type="molecule type" value="Genomic_DNA"/>
</dbReference>
<dbReference type="Proteomes" id="UP000631576">
    <property type="component" value="Unassembled WGS sequence"/>
</dbReference>
<dbReference type="InterPro" id="IPR009057">
    <property type="entry name" value="Homeodomain-like_sf"/>
</dbReference>
<comment type="caution">
    <text evidence="9">The sequence shown here is derived from an EMBL/GenBank/DDBJ whole genome shotgun (WGS) entry which is preliminary data.</text>
</comment>
<dbReference type="PROSITE" id="PS01124">
    <property type="entry name" value="HTH_ARAC_FAMILY_2"/>
    <property type="match status" value="1"/>
</dbReference>
<evidence type="ECO:0000256" key="5">
    <source>
        <dbReference type="ARBA" id="ARBA00023163"/>
    </source>
</evidence>
<evidence type="ECO:0000256" key="4">
    <source>
        <dbReference type="ARBA" id="ARBA00023125"/>
    </source>
</evidence>
<dbReference type="Pfam" id="PF01229">
    <property type="entry name" value="Glyco_hydro_39"/>
    <property type="match status" value="1"/>
</dbReference>
<comment type="similarity">
    <text evidence="1">Belongs to the glycosyl hydrolase 39 family.</text>
</comment>
<dbReference type="InterPro" id="IPR017853">
    <property type="entry name" value="GH"/>
</dbReference>
<evidence type="ECO:0000313" key="9">
    <source>
        <dbReference type="EMBL" id="MBC5683893.1"/>
    </source>
</evidence>
<accession>A0ABR7G8Y8</accession>
<evidence type="ECO:0000313" key="10">
    <source>
        <dbReference type="Proteomes" id="UP000631576"/>
    </source>
</evidence>
<dbReference type="Pfam" id="PF12833">
    <property type="entry name" value="HTH_18"/>
    <property type="match status" value="1"/>
</dbReference>
<dbReference type="SUPFAM" id="SSF51445">
    <property type="entry name" value="(Trans)glycosidases"/>
    <property type="match status" value="1"/>
</dbReference>
<evidence type="ECO:0000256" key="1">
    <source>
        <dbReference type="ARBA" id="ARBA00008875"/>
    </source>
</evidence>
<keyword evidence="6" id="KW-0326">Glycosidase</keyword>
<dbReference type="PANTHER" id="PTHR43280:SF2">
    <property type="entry name" value="HTH-TYPE TRANSCRIPTIONAL REGULATOR EXSA"/>
    <property type="match status" value="1"/>
</dbReference>
<dbReference type="SMART" id="SM00342">
    <property type="entry name" value="HTH_ARAC"/>
    <property type="match status" value="1"/>
</dbReference>
<evidence type="ECO:0000256" key="2">
    <source>
        <dbReference type="ARBA" id="ARBA00022801"/>
    </source>
</evidence>
<dbReference type="InterPro" id="IPR049166">
    <property type="entry name" value="GH39_cat"/>
</dbReference>
<feature type="domain" description="HTH araC/xylS-type" evidence="8">
    <location>
        <begin position="51"/>
        <end position="149"/>
    </location>
</feature>
<name>A0ABR7G8Y8_9FIRM</name>
<evidence type="ECO:0000256" key="6">
    <source>
        <dbReference type="ARBA" id="ARBA00023295"/>
    </source>
</evidence>
<keyword evidence="5" id="KW-0804">Transcription</keyword>
<protein>
    <submittedName>
        <fullName evidence="9">Helix-turn-helix domain-containing protein</fullName>
    </submittedName>
</protein>
<feature type="compositionally biased region" description="Basic and acidic residues" evidence="7">
    <location>
        <begin position="149"/>
        <end position="166"/>
    </location>
</feature>
<evidence type="ECO:0000256" key="3">
    <source>
        <dbReference type="ARBA" id="ARBA00023015"/>
    </source>
</evidence>
<organism evidence="9 10">
    <name type="scientific">Ruminococcus hominis</name>
    <dbReference type="NCBI Taxonomy" id="2763065"/>
    <lineage>
        <taxon>Bacteria</taxon>
        <taxon>Bacillati</taxon>
        <taxon>Bacillota</taxon>
        <taxon>Clostridia</taxon>
        <taxon>Eubacteriales</taxon>
        <taxon>Oscillospiraceae</taxon>
        <taxon>Ruminococcus</taxon>
    </lineage>
</organism>
<dbReference type="Gene3D" id="1.10.10.60">
    <property type="entry name" value="Homeodomain-like"/>
    <property type="match status" value="2"/>
</dbReference>